<dbReference type="AlphaFoldDB" id="A0A3G2SDF1"/>
<evidence type="ECO:0000256" key="1">
    <source>
        <dbReference type="ARBA" id="ARBA00010307"/>
    </source>
</evidence>
<dbReference type="STRING" id="425264.A0A3G2SDF1"/>
<keyword evidence="5" id="KW-1185">Reference proteome</keyword>
<name>A0A3G2SDF1_MALR7</name>
<proteinExistence type="inferred from homology"/>
<evidence type="ECO:0000313" key="4">
    <source>
        <dbReference type="EMBL" id="AYO44977.1"/>
    </source>
</evidence>
<keyword evidence="2" id="KW-0813">Transport</keyword>
<organism evidence="4 5">
    <name type="scientific">Malassezia restricta (strain ATCC 96810 / NBRC 103918 / CBS 7877)</name>
    <name type="common">Seborrheic dermatitis infection agent</name>
    <dbReference type="NCBI Taxonomy" id="425264"/>
    <lineage>
        <taxon>Eukaryota</taxon>
        <taxon>Fungi</taxon>
        <taxon>Dikarya</taxon>
        <taxon>Basidiomycota</taxon>
        <taxon>Ustilaginomycotina</taxon>
        <taxon>Malasseziomycetes</taxon>
        <taxon>Malasseziales</taxon>
        <taxon>Malasseziaceae</taxon>
        <taxon>Malassezia</taxon>
    </lineage>
</organism>
<dbReference type="Pfam" id="PF04603">
    <property type="entry name" value="Mog1"/>
    <property type="match status" value="1"/>
</dbReference>
<comment type="similarity">
    <text evidence="1">Belongs to the MOG1 family.</text>
</comment>
<accession>A0A3G2SDF1</accession>
<dbReference type="InterPro" id="IPR016123">
    <property type="entry name" value="Mog1/PsbP_a/b/a-sand"/>
</dbReference>
<evidence type="ECO:0000313" key="5">
    <source>
        <dbReference type="Proteomes" id="UP000269793"/>
    </source>
</evidence>
<evidence type="ECO:0000256" key="2">
    <source>
        <dbReference type="ARBA" id="ARBA00022448"/>
    </source>
</evidence>
<sequence length="172" mass="18713">MPLYPLFGGAITVSLDGDYLDASDMRQVPDNQEVLLSRTTNVSVIVEVLQCVAAHTSADGMRQGVHDHFDSLAHDNSAQHTKVERVDAVECASRAAGATPTPSFLHGTQVIPKFGKVQDLDTVHVYVALWRLPSKNVDLVLSVNDPEPSCTGWDAVHRAAQSLRIVDWGLFP</sequence>
<dbReference type="GO" id="GO:0031267">
    <property type="term" value="F:small GTPase binding"/>
    <property type="evidence" value="ECO:0007669"/>
    <property type="project" value="TreeGrafter"/>
</dbReference>
<dbReference type="GO" id="GO:0005085">
    <property type="term" value="F:guanyl-nucleotide exchange factor activity"/>
    <property type="evidence" value="ECO:0007669"/>
    <property type="project" value="TreeGrafter"/>
</dbReference>
<dbReference type="VEuPathDB" id="FungiDB:DNF11_4027"/>
<dbReference type="EMBL" id="CP033156">
    <property type="protein sequence ID" value="AYO44977.1"/>
    <property type="molecule type" value="Genomic_DNA"/>
</dbReference>
<dbReference type="OrthoDB" id="10255285at2759"/>
<keyword evidence="3" id="KW-0653">Protein transport</keyword>
<dbReference type="Proteomes" id="UP000269793">
    <property type="component" value="Chromosome IX"/>
</dbReference>
<dbReference type="PANTHER" id="PTHR15837">
    <property type="entry name" value="RAN GUANINE NUCLEOTIDE RELEASE FACTOR"/>
    <property type="match status" value="1"/>
</dbReference>
<dbReference type="PANTHER" id="PTHR15837:SF0">
    <property type="entry name" value="RAN GUANINE NUCLEOTIDE RELEASE FACTOR"/>
    <property type="match status" value="1"/>
</dbReference>
<dbReference type="GO" id="GO:0006606">
    <property type="term" value="P:protein import into nucleus"/>
    <property type="evidence" value="ECO:0007669"/>
    <property type="project" value="TreeGrafter"/>
</dbReference>
<protein>
    <submittedName>
        <fullName evidence="4">Ran guanine nucleotide release factor</fullName>
    </submittedName>
</protein>
<dbReference type="SUPFAM" id="SSF55724">
    <property type="entry name" value="Mog1p/PsbP-like"/>
    <property type="match status" value="1"/>
</dbReference>
<evidence type="ECO:0000256" key="3">
    <source>
        <dbReference type="ARBA" id="ARBA00022927"/>
    </source>
</evidence>
<gene>
    <name evidence="4" type="primary">RANGRF</name>
    <name evidence="4" type="ORF">DNF11_4027</name>
</gene>
<reference evidence="4 5" key="1">
    <citation type="submission" date="2018-10" db="EMBL/GenBank/DDBJ databases">
        <title>Complete genome sequence of Malassezia restricta CBS 7877.</title>
        <authorList>
            <person name="Morand S.C."/>
            <person name="Bertignac M."/>
            <person name="Iltis A."/>
            <person name="Kolder I."/>
            <person name="Pirovano W."/>
            <person name="Jourdain R."/>
            <person name="Clavaud C."/>
        </authorList>
    </citation>
    <scope>NUCLEOTIDE SEQUENCE [LARGE SCALE GENOMIC DNA]</scope>
    <source>
        <strain evidence="4 5">CBS 7877</strain>
    </source>
</reference>
<dbReference type="InterPro" id="IPR007681">
    <property type="entry name" value="Mog1"/>
</dbReference>
<dbReference type="GO" id="GO:0005634">
    <property type="term" value="C:nucleus"/>
    <property type="evidence" value="ECO:0007669"/>
    <property type="project" value="TreeGrafter"/>
</dbReference>
<dbReference type="Gene3D" id="3.40.1000.10">
    <property type="entry name" value="Mog1/PsbP, alpha/beta/alpha sandwich"/>
    <property type="match status" value="1"/>
</dbReference>